<feature type="transmembrane region" description="Helical" evidence="7">
    <location>
        <begin position="330"/>
        <end position="350"/>
    </location>
</feature>
<evidence type="ECO:0000313" key="9">
    <source>
        <dbReference type="Proteomes" id="UP000245910"/>
    </source>
</evidence>
<protein>
    <recommendedName>
        <fullName evidence="10">Amino acid permease/ SLC12A domain-containing protein</fullName>
    </recommendedName>
</protein>
<evidence type="ECO:0000256" key="4">
    <source>
        <dbReference type="ARBA" id="ARBA00022989"/>
    </source>
</evidence>
<dbReference type="InterPro" id="IPR002293">
    <property type="entry name" value="AA/rel_permease1"/>
</dbReference>
<feature type="transmembrane region" description="Helical" evidence="7">
    <location>
        <begin position="132"/>
        <end position="164"/>
    </location>
</feature>
<comment type="subcellular location">
    <subcellularLocation>
        <location evidence="1">Membrane</location>
        <topology evidence="1">Multi-pass membrane protein</topology>
    </subcellularLocation>
</comment>
<keyword evidence="4 7" id="KW-1133">Transmembrane helix</keyword>
<dbReference type="AlphaFoldDB" id="A0A2L2SX40"/>
<accession>A0A2L2SX40</accession>
<dbReference type="Gene3D" id="1.20.1740.10">
    <property type="entry name" value="Amino acid/polyamine transporter I"/>
    <property type="match status" value="1"/>
</dbReference>
<sequence length="515" mass="55818">MESHTSHSASEEAKQLSMMPEKSDHKYNDSETAPSGSLRHGDVTVQTVKPFTTLSALGIGYGTTNTAVGLLLVLGSTLPMGGTPLFFWGFLIQTLVGLATATTLGELASAIPHPGGQYVWVNHLAPPRYRRVLSYFTAVISWVAAVATGASACLSVPTGACAIISLLNPNFVYKRWMGFVGFQLLNILTVFGASFEHALPKISKVMLLFSCMTIFTIFVTLFAMSDMHMPAKDYFTVSVNISGWPKGIAFLIGMNGANWSFSCLDVATHLAEEMPSPSTDIPKALIWTIVVGFISGLLVVTSTLINVSGIDGAADNSALALFYRITDSKATAVGLWVPVLITTAGAVWSIQTWQSRLAWTISREAGFPLHRHLSKLAPSPMHTPIWSLIGSASGTAIFGCLYLGSDLAFNSLISTGILLQYISYSIPAVLMLCQGRSNFRHGPFWYPRLGLLANLIMLAWTVVALIFYCFPYYVPVVADQMNYASAVLGGIGVLTICLWFFYANSHYEVKEILDD</sequence>
<evidence type="ECO:0000256" key="7">
    <source>
        <dbReference type="SAM" id="Phobius"/>
    </source>
</evidence>
<dbReference type="PIRSF" id="PIRSF006060">
    <property type="entry name" value="AA_transporter"/>
    <property type="match status" value="1"/>
</dbReference>
<feature type="transmembrane region" description="Helical" evidence="7">
    <location>
        <begin position="385"/>
        <end position="405"/>
    </location>
</feature>
<keyword evidence="5 7" id="KW-0472">Membrane</keyword>
<feature type="transmembrane region" description="Helical" evidence="7">
    <location>
        <begin position="54"/>
        <end position="74"/>
    </location>
</feature>
<dbReference type="EMBL" id="LN649230">
    <property type="protein sequence ID" value="CEI61368.1"/>
    <property type="molecule type" value="Genomic_DNA"/>
</dbReference>
<dbReference type="Pfam" id="PF13520">
    <property type="entry name" value="AA_permease_2"/>
    <property type="match status" value="1"/>
</dbReference>
<feature type="transmembrane region" description="Helical" evidence="7">
    <location>
        <begin position="411"/>
        <end position="430"/>
    </location>
</feature>
<dbReference type="Proteomes" id="UP000245910">
    <property type="component" value="Chromosome II"/>
</dbReference>
<feature type="compositionally biased region" description="Basic and acidic residues" evidence="6">
    <location>
        <begin position="1"/>
        <end position="14"/>
    </location>
</feature>
<evidence type="ECO:0000256" key="5">
    <source>
        <dbReference type="ARBA" id="ARBA00023136"/>
    </source>
</evidence>
<name>A0A2L2SX40_9HYPO</name>
<feature type="region of interest" description="Disordered" evidence="6">
    <location>
        <begin position="1"/>
        <end position="39"/>
    </location>
</feature>
<evidence type="ECO:0000256" key="3">
    <source>
        <dbReference type="ARBA" id="ARBA00022692"/>
    </source>
</evidence>
<keyword evidence="3 7" id="KW-0812">Transmembrane</keyword>
<reference evidence="9" key="1">
    <citation type="submission" date="2014-10" db="EMBL/GenBank/DDBJ databases">
        <authorList>
            <person name="King R."/>
        </authorList>
    </citation>
    <scope>NUCLEOTIDE SEQUENCE [LARGE SCALE GENOMIC DNA]</scope>
    <source>
        <strain evidence="9">A3/5</strain>
    </source>
</reference>
<keyword evidence="9" id="KW-1185">Reference proteome</keyword>
<feature type="transmembrane region" description="Helical" evidence="7">
    <location>
        <begin position="86"/>
        <end position="112"/>
    </location>
</feature>
<dbReference type="GO" id="GO:0016020">
    <property type="term" value="C:membrane"/>
    <property type="evidence" value="ECO:0007669"/>
    <property type="project" value="UniProtKB-SubCell"/>
</dbReference>
<evidence type="ECO:0000256" key="6">
    <source>
        <dbReference type="SAM" id="MobiDB-lite"/>
    </source>
</evidence>
<feature type="transmembrane region" description="Helical" evidence="7">
    <location>
        <begin position="284"/>
        <end position="310"/>
    </location>
</feature>
<proteinExistence type="predicted"/>
<feature type="transmembrane region" description="Helical" evidence="7">
    <location>
        <begin position="480"/>
        <end position="502"/>
    </location>
</feature>
<dbReference type="PANTHER" id="PTHR45649">
    <property type="entry name" value="AMINO-ACID PERMEASE BAT1"/>
    <property type="match status" value="1"/>
</dbReference>
<dbReference type="GO" id="GO:0022857">
    <property type="term" value="F:transmembrane transporter activity"/>
    <property type="evidence" value="ECO:0007669"/>
    <property type="project" value="InterPro"/>
</dbReference>
<evidence type="ECO:0000256" key="1">
    <source>
        <dbReference type="ARBA" id="ARBA00004141"/>
    </source>
</evidence>
<dbReference type="OrthoDB" id="3257095at2759"/>
<evidence type="ECO:0000256" key="2">
    <source>
        <dbReference type="ARBA" id="ARBA00022448"/>
    </source>
</evidence>
<feature type="transmembrane region" description="Helical" evidence="7">
    <location>
        <begin position="205"/>
        <end position="224"/>
    </location>
</feature>
<evidence type="ECO:0000313" key="8">
    <source>
        <dbReference type="EMBL" id="CEI61368.1"/>
    </source>
</evidence>
<keyword evidence="2" id="KW-0813">Transport</keyword>
<organism evidence="8 9">
    <name type="scientific">Fusarium venenatum</name>
    <dbReference type="NCBI Taxonomy" id="56646"/>
    <lineage>
        <taxon>Eukaryota</taxon>
        <taxon>Fungi</taxon>
        <taxon>Dikarya</taxon>
        <taxon>Ascomycota</taxon>
        <taxon>Pezizomycotina</taxon>
        <taxon>Sordariomycetes</taxon>
        <taxon>Hypocreomycetidae</taxon>
        <taxon>Hypocreales</taxon>
        <taxon>Nectriaceae</taxon>
        <taxon>Fusarium</taxon>
    </lineage>
</organism>
<evidence type="ECO:0008006" key="10">
    <source>
        <dbReference type="Google" id="ProtNLM"/>
    </source>
</evidence>
<dbReference type="STRING" id="56646.A0A2L2SX40"/>
<dbReference type="PANTHER" id="PTHR45649:SF7">
    <property type="entry name" value="CHOLINE TRANSPORT PROTEIN"/>
    <property type="match status" value="1"/>
</dbReference>
<feature type="transmembrane region" description="Helical" evidence="7">
    <location>
        <begin position="176"/>
        <end position="193"/>
    </location>
</feature>
<feature type="transmembrane region" description="Helical" evidence="7">
    <location>
        <begin position="451"/>
        <end position="474"/>
    </location>
</feature>